<evidence type="ECO:0000256" key="4">
    <source>
        <dbReference type="ARBA" id="ARBA00022989"/>
    </source>
</evidence>
<feature type="transmembrane region" description="Helical" evidence="6">
    <location>
        <begin position="203"/>
        <end position="226"/>
    </location>
</feature>
<comment type="caution">
    <text evidence="7">The sequence shown here is derived from an EMBL/GenBank/DDBJ whole genome shotgun (WGS) entry which is preliminary data.</text>
</comment>
<keyword evidence="5 6" id="KW-0472">Membrane</keyword>
<accession>A0AA89C8P3</accession>
<feature type="transmembrane region" description="Helical" evidence="6">
    <location>
        <begin position="29"/>
        <end position="56"/>
    </location>
</feature>
<feature type="transmembrane region" description="Helical" evidence="6">
    <location>
        <begin position="404"/>
        <end position="422"/>
    </location>
</feature>
<feature type="transmembrane region" description="Helical" evidence="6">
    <location>
        <begin position="442"/>
        <end position="462"/>
    </location>
</feature>
<feature type="transmembrane region" description="Helical" evidence="6">
    <location>
        <begin position="68"/>
        <end position="88"/>
    </location>
</feature>
<evidence type="ECO:0000313" key="8">
    <source>
        <dbReference type="Proteomes" id="UP001186944"/>
    </source>
</evidence>
<sequence>MKENNAKSRTKPDNTKIIYGVEDVPPYHMIFFFGLQQAIMCIGGTLSLPFLLSQLLCAGNQDDVRAKLLSLTLFMSGLATVVQCFLGVRLPIIQGGSHTFIPPIVAMMTIQGSIILASITQVLVGTLGLAGFLLKFIGPLTIAPAISLIGLSLVEIVSDFCEPQWGISLATVCLIIIFSSVLNKVNVPTPAYNKHHGCHIATFPLFQLLPIALSVGIVWTLCFVLTESNVLPTNSSMPAYVARTDSKLSVVSNAPWFDFPLPCSAAGYVGMLAATISSMMESIGDYFAAGRLSHAPLPPAHALNRGIAFEGISSIISGILGAGHATTSYSTNIGVIAITKIASRAVYIMAGFIMIVCGTVGKVGAVLAIIPNPIIGGALLIGLALVVSVGISVLSYCDMSSMRNITILGMAMFVGLMVPQWLADNPEKVDTGSTDVDQVIRVLFGTASFTGGIIGFLLDNIIPGTIEERGIEKWTCKASDTEEFTQCSEEELKLYEYPIVTRYIRKINVCSYFPLSPTFNKTIDCKCCQRKDREYSLPDSPKEAFELSVTINDDSGKGDQK</sequence>
<evidence type="ECO:0000256" key="3">
    <source>
        <dbReference type="ARBA" id="ARBA00022692"/>
    </source>
</evidence>
<evidence type="ECO:0000256" key="6">
    <source>
        <dbReference type="SAM" id="Phobius"/>
    </source>
</evidence>
<feature type="transmembrane region" description="Helical" evidence="6">
    <location>
        <begin position="100"/>
        <end position="120"/>
    </location>
</feature>
<dbReference type="Proteomes" id="UP001186944">
    <property type="component" value="Unassembled WGS sequence"/>
</dbReference>
<name>A0AA89C8P3_PINIB</name>
<comment type="subcellular location">
    <subcellularLocation>
        <location evidence="1">Membrane</location>
        <topology evidence="1">Multi-pass membrane protein</topology>
    </subcellularLocation>
</comment>
<dbReference type="EMBL" id="VSWD01000003">
    <property type="protein sequence ID" value="KAK3105755.1"/>
    <property type="molecule type" value="Genomic_DNA"/>
</dbReference>
<evidence type="ECO:0008006" key="9">
    <source>
        <dbReference type="Google" id="ProtNLM"/>
    </source>
</evidence>
<feature type="transmembrane region" description="Helical" evidence="6">
    <location>
        <begin position="376"/>
        <end position="397"/>
    </location>
</feature>
<protein>
    <recommendedName>
        <fullName evidence="9">Solute carrier family 23 member 1</fullName>
    </recommendedName>
</protein>
<dbReference type="InterPro" id="IPR006043">
    <property type="entry name" value="NCS2"/>
</dbReference>
<keyword evidence="8" id="KW-1185">Reference proteome</keyword>
<proteinExistence type="inferred from homology"/>
<feature type="transmembrane region" description="Helical" evidence="6">
    <location>
        <begin position="346"/>
        <end position="370"/>
    </location>
</feature>
<evidence type="ECO:0000313" key="7">
    <source>
        <dbReference type="EMBL" id="KAK3105755.1"/>
    </source>
</evidence>
<dbReference type="Pfam" id="PF00860">
    <property type="entry name" value="Xan_ur_permease"/>
    <property type="match status" value="1"/>
</dbReference>
<organism evidence="7 8">
    <name type="scientific">Pinctada imbricata</name>
    <name type="common">Atlantic pearl-oyster</name>
    <name type="synonym">Pinctada martensii</name>
    <dbReference type="NCBI Taxonomy" id="66713"/>
    <lineage>
        <taxon>Eukaryota</taxon>
        <taxon>Metazoa</taxon>
        <taxon>Spiralia</taxon>
        <taxon>Lophotrochozoa</taxon>
        <taxon>Mollusca</taxon>
        <taxon>Bivalvia</taxon>
        <taxon>Autobranchia</taxon>
        <taxon>Pteriomorphia</taxon>
        <taxon>Pterioida</taxon>
        <taxon>Pterioidea</taxon>
        <taxon>Pteriidae</taxon>
        <taxon>Pinctada</taxon>
    </lineage>
</organism>
<gene>
    <name evidence="7" type="ORF">FSP39_004949</name>
</gene>
<reference evidence="7" key="1">
    <citation type="submission" date="2019-08" db="EMBL/GenBank/DDBJ databases">
        <title>The improved chromosome-level genome for the pearl oyster Pinctada fucata martensii using PacBio sequencing and Hi-C.</title>
        <authorList>
            <person name="Zheng Z."/>
        </authorList>
    </citation>
    <scope>NUCLEOTIDE SEQUENCE</scope>
    <source>
        <strain evidence="7">ZZ-2019</strain>
        <tissue evidence="7">Adductor muscle</tissue>
    </source>
</reference>
<dbReference type="GO" id="GO:0022857">
    <property type="term" value="F:transmembrane transporter activity"/>
    <property type="evidence" value="ECO:0007669"/>
    <property type="project" value="InterPro"/>
</dbReference>
<keyword evidence="4 6" id="KW-1133">Transmembrane helix</keyword>
<evidence type="ECO:0000256" key="1">
    <source>
        <dbReference type="ARBA" id="ARBA00004141"/>
    </source>
</evidence>
<dbReference type="AlphaFoldDB" id="A0AA89C8P3"/>
<keyword evidence="3 6" id="KW-0812">Transmembrane</keyword>
<feature type="transmembrane region" description="Helical" evidence="6">
    <location>
        <begin position="259"/>
        <end position="276"/>
    </location>
</feature>
<dbReference type="PANTHER" id="PTHR11119">
    <property type="entry name" value="XANTHINE-URACIL / VITAMIN C PERMEASE FAMILY MEMBER"/>
    <property type="match status" value="1"/>
</dbReference>
<evidence type="ECO:0000256" key="2">
    <source>
        <dbReference type="ARBA" id="ARBA00008821"/>
    </source>
</evidence>
<feature type="transmembrane region" description="Helical" evidence="6">
    <location>
        <begin position="132"/>
        <end position="153"/>
    </location>
</feature>
<comment type="similarity">
    <text evidence="2">Belongs to the nucleobase:cation symporter-2 (NCS2) (TC 2.A.40) family.</text>
</comment>
<evidence type="ECO:0000256" key="5">
    <source>
        <dbReference type="ARBA" id="ARBA00023136"/>
    </source>
</evidence>
<feature type="transmembrane region" description="Helical" evidence="6">
    <location>
        <begin position="165"/>
        <end position="182"/>
    </location>
</feature>
<dbReference type="GO" id="GO:0016020">
    <property type="term" value="C:membrane"/>
    <property type="evidence" value="ECO:0007669"/>
    <property type="project" value="UniProtKB-SubCell"/>
</dbReference>